<dbReference type="Proteomes" id="UP000821865">
    <property type="component" value="Chromosome 5"/>
</dbReference>
<comment type="caution">
    <text evidence="1">The sequence shown here is derived from an EMBL/GenBank/DDBJ whole genome shotgun (WGS) entry which is preliminary data.</text>
</comment>
<dbReference type="EMBL" id="CM023474">
    <property type="protein sequence ID" value="KAH7948960.1"/>
    <property type="molecule type" value="Genomic_DNA"/>
</dbReference>
<reference evidence="1" key="1">
    <citation type="submission" date="2020-05" db="EMBL/GenBank/DDBJ databases">
        <title>Large-scale comparative analyses of tick genomes elucidate their genetic diversity and vector capacities.</title>
        <authorList>
            <person name="Jia N."/>
            <person name="Wang J."/>
            <person name="Shi W."/>
            <person name="Du L."/>
            <person name="Sun Y."/>
            <person name="Zhan W."/>
            <person name="Jiang J."/>
            <person name="Wang Q."/>
            <person name="Zhang B."/>
            <person name="Ji P."/>
            <person name="Sakyi L.B."/>
            <person name="Cui X."/>
            <person name="Yuan T."/>
            <person name="Jiang B."/>
            <person name="Yang W."/>
            <person name="Lam T.T.-Y."/>
            <person name="Chang Q."/>
            <person name="Ding S."/>
            <person name="Wang X."/>
            <person name="Zhu J."/>
            <person name="Ruan X."/>
            <person name="Zhao L."/>
            <person name="Wei J."/>
            <person name="Que T."/>
            <person name="Du C."/>
            <person name="Cheng J."/>
            <person name="Dai P."/>
            <person name="Han X."/>
            <person name="Huang E."/>
            <person name="Gao Y."/>
            <person name="Liu J."/>
            <person name="Shao H."/>
            <person name="Ye R."/>
            <person name="Li L."/>
            <person name="Wei W."/>
            <person name="Wang X."/>
            <person name="Wang C."/>
            <person name="Yang T."/>
            <person name="Huo Q."/>
            <person name="Li W."/>
            <person name="Guo W."/>
            <person name="Chen H."/>
            <person name="Zhou L."/>
            <person name="Ni X."/>
            <person name="Tian J."/>
            <person name="Zhou Y."/>
            <person name="Sheng Y."/>
            <person name="Liu T."/>
            <person name="Pan Y."/>
            <person name="Xia L."/>
            <person name="Li J."/>
            <person name="Zhao F."/>
            <person name="Cao W."/>
        </authorList>
    </citation>
    <scope>NUCLEOTIDE SEQUENCE</scope>
    <source>
        <strain evidence="1">Dsil-2018</strain>
    </source>
</reference>
<evidence type="ECO:0000313" key="1">
    <source>
        <dbReference type="EMBL" id="KAH7948960.1"/>
    </source>
</evidence>
<protein>
    <submittedName>
        <fullName evidence="1">Uncharacterized protein</fullName>
    </submittedName>
</protein>
<organism evidence="1 2">
    <name type="scientific">Dermacentor silvarum</name>
    <name type="common">Tick</name>
    <dbReference type="NCBI Taxonomy" id="543639"/>
    <lineage>
        <taxon>Eukaryota</taxon>
        <taxon>Metazoa</taxon>
        <taxon>Ecdysozoa</taxon>
        <taxon>Arthropoda</taxon>
        <taxon>Chelicerata</taxon>
        <taxon>Arachnida</taxon>
        <taxon>Acari</taxon>
        <taxon>Parasitiformes</taxon>
        <taxon>Ixodida</taxon>
        <taxon>Ixodoidea</taxon>
        <taxon>Ixodidae</taxon>
        <taxon>Rhipicephalinae</taxon>
        <taxon>Dermacentor</taxon>
    </lineage>
</organism>
<accession>A0ACB8CPG6</accession>
<name>A0ACB8CPG6_DERSI</name>
<sequence>MGILPLLLRLATVFCKTVSEREGNADPAAPKTARCVVPVCHSRSALSSILYPLPAEPSQRQAWIDFVRGCPCGGARDWNPPSNEISLVCSLHFSVRCFRFQRPRGCSVGYSKRLRRDAVPTLYPIEQQCSSVPKESFLDDTAERLSSSDVEDAEARAHNSLASSRSVAGQDRGHHASDQDAVQRLARLAAFEIFLLKDISTQCSVEMASKAASCVVRTVSKSVQCSG</sequence>
<gene>
    <name evidence="1" type="ORF">HPB49_003635</name>
</gene>
<keyword evidence="2" id="KW-1185">Reference proteome</keyword>
<evidence type="ECO:0000313" key="2">
    <source>
        <dbReference type="Proteomes" id="UP000821865"/>
    </source>
</evidence>
<proteinExistence type="predicted"/>